<organism evidence="3 4">
    <name type="scientific">Chloroflexus islandicus</name>
    <dbReference type="NCBI Taxonomy" id="1707952"/>
    <lineage>
        <taxon>Bacteria</taxon>
        <taxon>Bacillati</taxon>
        <taxon>Chloroflexota</taxon>
        <taxon>Chloroflexia</taxon>
        <taxon>Chloroflexales</taxon>
        <taxon>Chloroflexineae</taxon>
        <taxon>Chloroflexaceae</taxon>
        <taxon>Chloroflexus</taxon>
    </lineage>
</organism>
<reference evidence="3 4" key="1">
    <citation type="submission" date="2016-04" db="EMBL/GenBank/DDBJ databases">
        <title>Chloroflexus islandicus sp. nov., a thermophilic filamentous anoxygenic phototrophic bacterium from geyser Strokkur (Iceland).</title>
        <authorList>
            <person name="Gaisin V.A."/>
            <person name="Kalashnikov A.M."/>
            <person name="Sukhacheva M.V."/>
            <person name="Grouzdev D.S."/>
            <person name="Ivanov T.M."/>
            <person name="Kuznetsov B."/>
            <person name="Gorlenko V.M."/>
        </authorList>
    </citation>
    <scope>NUCLEOTIDE SEQUENCE [LARGE SCALE GENOMIC DNA]</scope>
    <source>
        <strain evidence="4">isl-2</strain>
    </source>
</reference>
<evidence type="ECO:0000313" key="4">
    <source>
        <dbReference type="Proteomes" id="UP000078287"/>
    </source>
</evidence>
<accession>A0A178MDH0</accession>
<evidence type="ECO:0000313" key="3">
    <source>
        <dbReference type="EMBL" id="OAN45904.1"/>
    </source>
</evidence>
<keyword evidence="2" id="KW-0732">Signal</keyword>
<comment type="caution">
    <text evidence="3">The sequence shown here is derived from an EMBL/GenBank/DDBJ whole genome shotgun (WGS) entry which is preliminary data.</text>
</comment>
<dbReference type="RefSeq" id="WP_066787022.1">
    <property type="nucleotide sequence ID" value="NZ_LWQS01000050.1"/>
</dbReference>
<dbReference type="PROSITE" id="PS51257">
    <property type="entry name" value="PROKAR_LIPOPROTEIN"/>
    <property type="match status" value="1"/>
</dbReference>
<evidence type="ECO:0000256" key="2">
    <source>
        <dbReference type="SAM" id="SignalP"/>
    </source>
</evidence>
<dbReference type="OrthoDB" id="145074at2"/>
<evidence type="ECO:0000256" key="1">
    <source>
        <dbReference type="SAM" id="MobiDB-lite"/>
    </source>
</evidence>
<feature type="compositionally biased region" description="Low complexity" evidence="1">
    <location>
        <begin position="25"/>
        <end position="75"/>
    </location>
</feature>
<dbReference type="AlphaFoldDB" id="A0A178MDH0"/>
<protein>
    <submittedName>
        <fullName evidence="3">Uncharacterized protein</fullName>
    </submittedName>
</protein>
<keyword evidence="4" id="KW-1185">Reference proteome</keyword>
<dbReference type="EMBL" id="LWQS01000050">
    <property type="protein sequence ID" value="OAN45904.1"/>
    <property type="molecule type" value="Genomic_DNA"/>
</dbReference>
<feature type="signal peptide" evidence="2">
    <location>
        <begin position="1"/>
        <end position="25"/>
    </location>
</feature>
<proteinExistence type="predicted"/>
<dbReference type="Proteomes" id="UP000078287">
    <property type="component" value="Unassembled WGS sequence"/>
</dbReference>
<gene>
    <name evidence="3" type="ORF">A6A03_13695</name>
</gene>
<sequence>MYIHRVALTLLSAMLVVLLAACGGAASNPSPTPTTETPPTRTPRPTAAANPAATAAPTTATEPTAAAGGATERPPVTNTDIDVTALGNVQVEMKIDGLLKTEGQADEPIKLSFLEIWLQNGDRSLTIESDSPDTGVSRIIYLQIGAQAYQYVESGSDRNCLNITGSDMFTGSILTPDSLIGDLQDARLAERGVRVNGFTTDRYTFNLTEQALGYQGQANGEIWVSSNPAVVVRHVGELTGTITGDALDESGAPLPGALSNLRWEYNVTKLTGNTTLTLPEVCEQLQATGADIPLPPNISNQMRMGELISFETTDSAATMATFFQTEMVANGWQAGETSQYGDTYQLTFSKDGRTATVMISTDNNKTSVIILLASS</sequence>
<feature type="region of interest" description="Disordered" evidence="1">
    <location>
        <begin position="25"/>
        <end position="78"/>
    </location>
</feature>
<feature type="chain" id="PRO_5008091865" evidence="2">
    <location>
        <begin position="26"/>
        <end position="375"/>
    </location>
</feature>
<name>A0A178MDH0_9CHLR</name>